<evidence type="ECO:0000313" key="2">
    <source>
        <dbReference type="Proteomes" id="UP001175271"/>
    </source>
</evidence>
<sequence length="99" mass="11456">MHFAHRKTVGNDSSLPLPPVVDPFKRHFKFNIPSQAHLQEIALVRSRPDDNRILIYGNEENMHPLQVCAISVVPKLSDQHFFHCIYRYSLCVLNHAILL</sequence>
<organism evidence="1 2">
    <name type="scientific">Steinernema hermaphroditum</name>
    <dbReference type="NCBI Taxonomy" id="289476"/>
    <lineage>
        <taxon>Eukaryota</taxon>
        <taxon>Metazoa</taxon>
        <taxon>Ecdysozoa</taxon>
        <taxon>Nematoda</taxon>
        <taxon>Chromadorea</taxon>
        <taxon>Rhabditida</taxon>
        <taxon>Tylenchina</taxon>
        <taxon>Panagrolaimomorpha</taxon>
        <taxon>Strongyloidoidea</taxon>
        <taxon>Steinernematidae</taxon>
        <taxon>Steinernema</taxon>
    </lineage>
</organism>
<gene>
    <name evidence="1" type="ORF">QR680_001332</name>
</gene>
<comment type="caution">
    <text evidence="1">The sequence shown here is derived from an EMBL/GenBank/DDBJ whole genome shotgun (WGS) entry which is preliminary data.</text>
</comment>
<evidence type="ECO:0000313" key="1">
    <source>
        <dbReference type="EMBL" id="KAK0395547.1"/>
    </source>
</evidence>
<proteinExistence type="predicted"/>
<reference evidence="1" key="1">
    <citation type="submission" date="2023-06" db="EMBL/GenBank/DDBJ databases">
        <title>Genomic analysis of the entomopathogenic nematode Steinernema hermaphroditum.</title>
        <authorList>
            <person name="Schwarz E.M."/>
            <person name="Heppert J.K."/>
            <person name="Baniya A."/>
            <person name="Schwartz H.T."/>
            <person name="Tan C.-H."/>
            <person name="Antoshechkin I."/>
            <person name="Sternberg P.W."/>
            <person name="Goodrich-Blair H."/>
            <person name="Dillman A.R."/>
        </authorList>
    </citation>
    <scope>NUCLEOTIDE SEQUENCE</scope>
    <source>
        <strain evidence="1">PS9179</strain>
        <tissue evidence="1">Whole animal</tissue>
    </source>
</reference>
<accession>A0AA39H0L9</accession>
<dbReference type="AlphaFoldDB" id="A0AA39H0L9"/>
<dbReference type="Proteomes" id="UP001175271">
    <property type="component" value="Unassembled WGS sequence"/>
</dbReference>
<name>A0AA39H0L9_9BILA</name>
<protein>
    <submittedName>
        <fullName evidence="1">Uncharacterized protein</fullName>
    </submittedName>
</protein>
<keyword evidence="2" id="KW-1185">Reference proteome</keyword>
<dbReference type="EMBL" id="JAUCMV010000005">
    <property type="protein sequence ID" value="KAK0395547.1"/>
    <property type="molecule type" value="Genomic_DNA"/>
</dbReference>